<accession>A0ABV1FQ28</accession>
<keyword evidence="2" id="KW-1185">Reference proteome</keyword>
<name>A0ABV1FQ28_9BACT</name>
<sequence>MEKNVTLSASSQTEVNFQSVANSLQTAVAKMAQKAMAPLEWLRSYYSNICEKQLTMGQTGTLVSAQLAFIATALPADAPWLFRIGCGVWLAVSLLQCKKFLSKD</sequence>
<dbReference type="RefSeq" id="WP_215759590.1">
    <property type="nucleotide sequence ID" value="NZ_JAHKBE010000015.1"/>
</dbReference>
<gene>
    <name evidence="1" type="ORF">AAAT34_05475</name>
</gene>
<reference evidence="1 2" key="1">
    <citation type="submission" date="2024-04" db="EMBL/GenBank/DDBJ databases">
        <title>Human intestinal bacterial collection.</title>
        <authorList>
            <person name="Pauvert C."/>
            <person name="Hitch T.C.A."/>
            <person name="Clavel T."/>
        </authorList>
    </citation>
    <scope>NUCLEOTIDE SEQUENCE [LARGE SCALE GENOMIC DNA]</scope>
    <source>
        <strain evidence="1 2">CLA-AA-H145</strain>
    </source>
</reference>
<dbReference type="Proteomes" id="UP001487296">
    <property type="component" value="Unassembled WGS sequence"/>
</dbReference>
<comment type="caution">
    <text evidence="1">The sequence shown here is derived from an EMBL/GenBank/DDBJ whole genome shotgun (WGS) entry which is preliminary data.</text>
</comment>
<dbReference type="EMBL" id="JBBNFP010000015">
    <property type="protein sequence ID" value="MEQ2486507.1"/>
    <property type="molecule type" value="Genomic_DNA"/>
</dbReference>
<protein>
    <submittedName>
        <fullName evidence="1">Uncharacterized protein</fullName>
    </submittedName>
</protein>
<evidence type="ECO:0000313" key="2">
    <source>
        <dbReference type="Proteomes" id="UP001487296"/>
    </source>
</evidence>
<organism evidence="1 2">
    <name type="scientific">Hallella faecis</name>
    <dbReference type="NCBI Taxonomy" id="2841596"/>
    <lineage>
        <taxon>Bacteria</taxon>
        <taxon>Pseudomonadati</taxon>
        <taxon>Bacteroidota</taxon>
        <taxon>Bacteroidia</taxon>
        <taxon>Bacteroidales</taxon>
        <taxon>Prevotellaceae</taxon>
        <taxon>Hallella</taxon>
    </lineage>
</organism>
<proteinExistence type="predicted"/>
<evidence type="ECO:0000313" key="1">
    <source>
        <dbReference type="EMBL" id="MEQ2486507.1"/>
    </source>
</evidence>